<evidence type="ECO:0000313" key="5">
    <source>
        <dbReference type="Proteomes" id="UP000694867"/>
    </source>
</evidence>
<dbReference type="GO" id="GO:0051959">
    <property type="term" value="F:dynein light intermediate chain binding"/>
    <property type="evidence" value="ECO:0007669"/>
    <property type="project" value="TreeGrafter"/>
</dbReference>
<dbReference type="AlphaFoldDB" id="A0AAJ6QX16"/>
<proteinExistence type="predicted"/>
<dbReference type="PROSITE" id="PS51776">
    <property type="entry name" value="RH1"/>
    <property type="match status" value="1"/>
</dbReference>
<evidence type="ECO:0000256" key="2">
    <source>
        <dbReference type="SAM" id="Coils"/>
    </source>
</evidence>
<dbReference type="Pfam" id="PF09744">
    <property type="entry name" value="RH1"/>
    <property type="match status" value="1"/>
</dbReference>
<dbReference type="InterPro" id="IPR034743">
    <property type="entry name" value="RH1"/>
</dbReference>
<dbReference type="KEGG" id="goe:100901846"/>
<dbReference type="GO" id="GO:0060271">
    <property type="term" value="P:cilium assembly"/>
    <property type="evidence" value="ECO:0007669"/>
    <property type="project" value="TreeGrafter"/>
</dbReference>
<dbReference type="GO" id="GO:0005737">
    <property type="term" value="C:cytoplasm"/>
    <property type="evidence" value="ECO:0007669"/>
    <property type="project" value="TreeGrafter"/>
</dbReference>
<feature type="region of interest" description="Disordered" evidence="3">
    <location>
        <begin position="300"/>
        <end position="338"/>
    </location>
</feature>
<protein>
    <submittedName>
        <fullName evidence="6">RILP-like protein homolog</fullName>
    </submittedName>
</protein>
<sequence>MDHLPALKCSTQEDVYLLSADIGREIEHLVDVFGVDSVKSLVPKLIRVLEFLETAVRQNETLREEADHLLQTVKQLEYDKNEKAVYRKKFEQELEQIEDMWRSEMKDLSCLVTRLQEENTRLSSSLREKTESMIQDESTDGGPGACDSGIFTNGLSQSDIEMLNRLKEAFDRQASQLHTQEKELAQRLQDIESLEHQVERLHKVNADGCAKVRSLEHQVNIVTGEREEIASRLEDIHRERDQLRTQISLERKDKQDELLEAVMRNSPPSLTEYKKVCQDKKELEARVRFLEGELEFYKPPVAKTPSEDSGGEDERIQLEGEEEFPVQGPINKEPDEKLDFSRESTLGIKRFFPKLFWTSRRS</sequence>
<feature type="domain" description="RH1" evidence="4">
    <location>
        <begin position="1"/>
        <end position="86"/>
    </location>
</feature>
<dbReference type="PANTHER" id="PTHR21502:SF4">
    <property type="entry name" value="RILP-LIKE PROTEIN HOMOLOG"/>
    <property type="match status" value="1"/>
</dbReference>
<feature type="coiled-coil region" evidence="2">
    <location>
        <begin position="163"/>
        <end position="197"/>
    </location>
</feature>
<accession>A0AAJ6QX16</accession>
<keyword evidence="5" id="KW-1185">Reference proteome</keyword>
<dbReference type="GO" id="GO:0036064">
    <property type="term" value="C:ciliary basal body"/>
    <property type="evidence" value="ECO:0007669"/>
    <property type="project" value="TreeGrafter"/>
</dbReference>
<dbReference type="SUPFAM" id="SSF161256">
    <property type="entry name" value="RILP dimerisation region"/>
    <property type="match status" value="1"/>
</dbReference>
<dbReference type="CDD" id="cd14445">
    <property type="entry name" value="RILP-like"/>
    <property type="match status" value="1"/>
</dbReference>
<reference evidence="6" key="1">
    <citation type="submission" date="2025-08" db="UniProtKB">
        <authorList>
            <consortium name="RefSeq"/>
        </authorList>
    </citation>
    <scope>IDENTIFICATION</scope>
</reference>
<organism evidence="5 6">
    <name type="scientific">Galendromus occidentalis</name>
    <name type="common">western predatory mite</name>
    <dbReference type="NCBI Taxonomy" id="34638"/>
    <lineage>
        <taxon>Eukaryota</taxon>
        <taxon>Metazoa</taxon>
        <taxon>Ecdysozoa</taxon>
        <taxon>Arthropoda</taxon>
        <taxon>Chelicerata</taxon>
        <taxon>Arachnida</taxon>
        <taxon>Acari</taxon>
        <taxon>Parasitiformes</taxon>
        <taxon>Mesostigmata</taxon>
        <taxon>Gamasina</taxon>
        <taxon>Phytoseioidea</taxon>
        <taxon>Phytoseiidae</taxon>
        <taxon>Typhlodrominae</taxon>
        <taxon>Galendromus</taxon>
    </lineage>
</organism>
<dbReference type="GeneID" id="100901846"/>
<evidence type="ECO:0000256" key="3">
    <source>
        <dbReference type="SAM" id="MobiDB-lite"/>
    </source>
</evidence>
<dbReference type="Gene3D" id="1.20.58.1770">
    <property type="match status" value="1"/>
</dbReference>
<dbReference type="GO" id="GO:0031267">
    <property type="term" value="F:small GTPase binding"/>
    <property type="evidence" value="ECO:0007669"/>
    <property type="project" value="TreeGrafter"/>
</dbReference>
<dbReference type="InterPro" id="IPR051241">
    <property type="entry name" value="DZIP_RILPL"/>
</dbReference>
<feature type="coiled-coil region" evidence="2">
    <location>
        <begin position="226"/>
        <end position="293"/>
    </location>
</feature>
<keyword evidence="1 2" id="KW-0175">Coiled coil</keyword>
<evidence type="ECO:0000256" key="1">
    <source>
        <dbReference type="ARBA" id="ARBA00023054"/>
    </source>
</evidence>
<evidence type="ECO:0000259" key="4">
    <source>
        <dbReference type="PROSITE" id="PS51776"/>
    </source>
</evidence>
<dbReference type="Proteomes" id="UP000694867">
    <property type="component" value="Unplaced"/>
</dbReference>
<gene>
    <name evidence="6" type="primary">LOC100901846</name>
</gene>
<dbReference type="PANTHER" id="PTHR21502">
    <property type="entry name" value="ZINC FINGER PROTEIN DZIP1"/>
    <property type="match status" value="1"/>
</dbReference>
<name>A0AAJ6QX16_9ACAR</name>
<feature type="coiled-coil region" evidence="2">
    <location>
        <begin position="52"/>
        <end position="79"/>
    </location>
</feature>
<evidence type="ECO:0000313" key="6">
    <source>
        <dbReference type="RefSeq" id="XP_003746766.1"/>
    </source>
</evidence>
<dbReference type="RefSeq" id="XP_003746766.1">
    <property type="nucleotide sequence ID" value="XM_003746718.2"/>
</dbReference>